<dbReference type="CDD" id="cd00024">
    <property type="entry name" value="CD_CSD"/>
    <property type="match status" value="1"/>
</dbReference>
<gene>
    <name evidence="5" type="ORF">LCOR_02207.1</name>
</gene>
<keyword evidence="6" id="KW-1185">Reference proteome</keyword>
<dbReference type="GO" id="GO:0005634">
    <property type="term" value="C:nucleus"/>
    <property type="evidence" value="ECO:0007669"/>
    <property type="project" value="UniProtKB-SubCell"/>
</dbReference>
<dbReference type="InterPro" id="IPR016197">
    <property type="entry name" value="Chromo-like_dom_sf"/>
</dbReference>
<dbReference type="PANTHER" id="PTHR22812">
    <property type="entry name" value="CHROMOBOX PROTEIN"/>
    <property type="match status" value="1"/>
</dbReference>
<dbReference type="VEuPathDB" id="FungiDB:LCOR_02207.1"/>
<evidence type="ECO:0000313" key="5">
    <source>
        <dbReference type="EMBL" id="CDH50494.1"/>
    </source>
</evidence>
<organism evidence="5 6">
    <name type="scientific">Lichtheimia corymbifera JMRC:FSU:9682</name>
    <dbReference type="NCBI Taxonomy" id="1263082"/>
    <lineage>
        <taxon>Eukaryota</taxon>
        <taxon>Fungi</taxon>
        <taxon>Fungi incertae sedis</taxon>
        <taxon>Mucoromycota</taxon>
        <taxon>Mucoromycotina</taxon>
        <taxon>Mucoromycetes</taxon>
        <taxon>Mucorales</taxon>
        <taxon>Lichtheimiaceae</taxon>
        <taxon>Lichtheimia</taxon>
    </lineage>
</organism>
<comment type="caution">
    <text evidence="5">The sequence shown here is derived from an EMBL/GenBank/DDBJ whole genome shotgun (WGS) entry which is preliminary data.</text>
</comment>
<dbReference type="InterPro" id="IPR017984">
    <property type="entry name" value="Chromo_dom_subgr"/>
</dbReference>
<accession>A0A068RKI6</accession>
<dbReference type="EMBL" id="CBTN010000007">
    <property type="protein sequence ID" value="CDH50494.1"/>
    <property type="molecule type" value="Genomic_DNA"/>
</dbReference>
<protein>
    <recommendedName>
        <fullName evidence="4">Chromo domain-containing protein</fullName>
    </recommendedName>
</protein>
<dbReference type="PROSITE" id="PS50013">
    <property type="entry name" value="CHROMO_2"/>
    <property type="match status" value="1"/>
</dbReference>
<dbReference type="InterPro" id="IPR023780">
    <property type="entry name" value="Chromo_domain"/>
</dbReference>
<evidence type="ECO:0000313" key="6">
    <source>
        <dbReference type="Proteomes" id="UP000027586"/>
    </source>
</evidence>
<comment type="subcellular location">
    <subcellularLocation>
        <location evidence="1">Nucleus</location>
    </subcellularLocation>
</comment>
<feature type="region of interest" description="Disordered" evidence="3">
    <location>
        <begin position="80"/>
        <end position="130"/>
    </location>
</feature>
<dbReference type="Gene3D" id="2.40.50.40">
    <property type="match status" value="2"/>
</dbReference>
<dbReference type="Pfam" id="PF00385">
    <property type="entry name" value="Chromo"/>
    <property type="match status" value="1"/>
</dbReference>
<evidence type="ECO:0000256" key="1">
    <source>
        <dbReference type="ARBA" id="ARBA00004123"/>
    </source>
</evidence>
<dbReference type="AlphaFoldDB" id="A0A068RKI6"/>
<evidence type="ECO:0000256" key="2">
    <source>
        <dbReference type="ARBA" id="ARBA00023242"/>
    </source>
</evidence>
<dbReference type="SMART" id="SM00298">
    <property type="entry name" value="CHROMO"/>
    <property type="match status" value="1"/>
</dbReference>
<sequence>MADSPTIHEICSSEEDDYNTSSSGDEEEYEVERIVDHKRLTRGRFKYLIKWKGYSDEENTWEAEDNIAAPELLEEYWRNHGDDADTGRENKRKRVTIPEDEDARAMPPPPPRTPRRTRQDNNQRQTLGRRTVEFNGHDVIVDDAYPKNADKIDWEKEVKAVELVGPQANGGLEAVIQWNDGKYSLHPCSLLHRKCPIKLLKYYENLLEFNVR</sequence>
<dbReference type="Proteomes" id="UP000027586">
    <property type="component" value="Unassembled WGS sequence"/>
</dbReference>
<proteinExistence type="predicted"/>
<dbReference type="InterPro" id="IPR051219">
    <property type="entry name" value="Heterochromatin_chromo-domain"/>
</dbReference>
<dbReference type="InterPro" id="IPR008251">
    <property type="entry name" value="Chromo_shadow_dom"/>
</dbReference>
<dbReference type="Pfam" id="PF01393">
    <property type="entry name" value="Chromo_shadow"/>
    <property type="match status" value="1"/>
</dbReference>
<evidence type="ECO:0000256" key="3">
    <source>
        <dbReference type="SAM" id="MobiDB-lite"/>
    </source>
</evidence>
<name>A0A068RKI6_9FUNG</name>
<dbReference type="InterPro" id="IPR000953">
    <property type="entry name" value="Chromo/chromo_shadow_dom"/>
</dbReference>
<dbReference type="OrthoDB" id="433924at2759"/>
<dbReference type="SUPFAM" id="SSF54160">
    <property type="entry name" value="Chromo domain-like"/>
    <property type="match status" value="2"/>
</dbReference>
<feature type="compositionally biased region" description="Acidic residues" evidence="3">
    <location>
        <begin position="12"/>
        <end position="30"/>
    </location>
</feature>
<evidence type="ECO:0000259" key="4">
    <source>
        <dbReference type="PROSITE" id="PS50013"/>
    </source>
</evidence>
<dbReference type="SMART" id="SM00300">
    <property type="entry name" value="ChSh"/>
    <property type="match status" value="1"/>
</dbReference>
<feature type="domain" description="Chromo" evidence="4">
    <location>
        <begin position="29"/>
        <end position="88"/>
    </location>
</feature>
<reference evidence="5" key="1">
    <citation type="submission" date="2013-08" db="EMBL/GenBank/DDBJ databases">
        <title>Gene expansion shapes genome architecture in the human pathogen Lichtheimia corymbifera: an evolutionary genomics analysis in the ancient terrestrial Mucorales (Mucoromycotina).</title>
        <authorList>
            <person name="Schwartze V.U."/>
            <person name="Winter S."/>
            <person name="Shelest E."/>
            <person name="Marcet-Houben M."/>
            <person name="Horn F."/>
            <person name="Wehner S."/>
            <person name="Hoffmann K."/>
            <person name="Riege K."/>
            <person name="Sammeth M."/>
            <person name="Nowrousian M."/>
            <person name="Valiante V."/>
            <person name="Linde J."/>
            <person name="Jacobsen I.D."/>
            <person name="Marz M."/>
            <person name="Brakhage A.A."/>
            <person name="Gabaldon T."/>
            <person name="Bocker S."/>
            <person name="Voigt K."/>
        </authorList>
    </citation>
    <scope>NUCLEOTIDE SEQUENCE [LARGE SCALE GENOMIC DNA]</scope>
    <source>
        <strain evidence="5">FSU 9682</strain>
    </source>
</reference>
<feature type="compositionally biased region" description="Basic and acidic residues" evidence="3">
    <location>
        <begin position="80"/>
        <end position="89"/>
    </location>
</feature>
<keyword evidence="2" id="KW-0539">Nucleus</keyword>
<feature type="region of interest" description="Disordered" evidence="3">
    <location>
        <begin position="1"/>
        <end position="30"/>
    </location>
</feature>
<dbReference type="STRING" id="1263082.A0A068RKI6"/>
<dbReference type="PRINTS" id="PR00504">
    <property type="entry name" value="CHROMODOMAIN"/>
</dbReference>